<sequence length="109" mass="12215">MGAVRLEVVSDGSRFGGFSMGDGVGWLDGNESTDSDRRIWVVKIMSFQNDLWLYRPTVMGRWTRAHPHQALNPSLVGVDVSMMMNEQGCSIGVVEGEKTWLVYVREAHL</sequence>
<reference evidence="1 2" key="1">
    <citation type="journal article" date="2024" name="G3 (Bethesda)">
        <title>Genome assembly of Hibiscus sabdariffa L. provides insights into metabolisms of medicinal natural products.</title>
        <authorList>
            <person name="Kim T."/>
        </authorList>
    </citation>
    <scope>NUCLEOTIDE SEQUENCE [LARGE SCALE GENOMIC DNA]</scope>
    <source>
        <strain evidence="1">TK-2024</strain>
        <tissue evidence="1">Old leaves</tissue>
    </source>
</reference>
<gene>
    <name evidence="1" type="ORF">V6N11_039640</name>
</gene>
<comment type="caution">
    <text evidence="1">The sequence shown here is derived from an EMBL/GenBank/DDBJ whole genome shotgun (WGS) entry which is preliminary data.</text>
</comment>
<evidence type="ECO:0000313" key="2">
    <source>
        <dbReference type="Proteomes" id="UP001396334"/>
    </source>
</evidence>
<evidence type="ECO:0000313" key="1">
    <source>
        <dbReference type="EMBL" id="KAK9026807.1"/>
    </source>
</evidence>
<keyword evidence="2" id="KW-1185">Reference proteome</keyword>
<proteinExistence type="predicted"/>
<organism evidence="1 2">
    <name type="scientific">Hibiscus sabdariffa</name>
    <name type="common">roselle</name>
    <dbReference type="NCBI Taxonomy" id="183260"/>
    <lineage>
        <taxon>Eukaryota</taxon>
        <taxon>Viridiplantae</taxon>
        <taxon>Streptophyta</taxon>
        <taxon>Embryophyta</taxon>
        <taxon>Tracheophyta</taxon>
        <taxon>Spermatophyta</taxon>
        <taxon>Magnoliopsida</taxon>
        <taxon>eudicotyledons</taxon>
        <taxon>Gunneridae</taxon>
        <taxon>Pentapetalae</taxon>
        <taxon>rosids</taxon>
        <taxon>malvids</taxon>
        <taxon>Malvales</taxon>
        <taxon>Malvaceae</taxon>
        <taxon>Malvoideae</taxon>
        <taxon>Hibiscus</taxon>
    </lineage>
</organism>
<protein>
    <submittedName>
        <fullName evidence="1">Uncharacterized protein</fullName>
    </submittedName>
</protein>
<dbReference type="Proteomes" id="UP001396334">
    <property type="component" value="Unassembled WGS sequence"/>
</dbReference>
<dbReference type="EMBL" id="JBBPBN010000013">
    <property type="protein sequence ID" value="KAK9026807.1"/>
    <property type="molecule type" value="Genomic_DNA"/>
</dbReference>
<name>A0ABR2SNS2_9ROSI</name>
<accession>A0ABR2SNS2</accession>